<protein>
    <submittedName>
        <fullName evidence="3">Universal stress protein</fullName>
    </submittedName>
</protein>
<evidence type="ECO:0000259" key="2">
    <source>
        <dbReference type="Pfam" id="PF00582"/>
    </source>
</evidence>
<organism evidence="3 4">
    <name type="scientific">Fibrivirga algicola</name>
    <dbReference type="NCBI Taxonomy" id="2950420"/>
    <lineage>
        <taxon>Bacteria</taxon>
        <taxon>Pseudomonadati</taxon>
        <taxon>Bacteroidota</taxon>
        <taxon>Cytophagia</taxon>
        <taxon>Cytophagales</taxon>
        <taxon>Spirosomataceae</taxon>
        <taxon>Fibrivirga</taxon>
    </lineage>
</organism>
<evidence type="ECO:0000313" key="4">
    <source>
        <dbReference type="Proteomes" id="UP000606008"/>
    </source>
</evidence>
<dbReference type="RefSeq" id="WP_166691954.1">
    <property type="nucleotide sequence ID" value="NZ_WAEL01000003.1"/>
</dbReference>
<evidence type="ECO:0000313" key="3">
    <source>
        <dbReference type="EMBL" id="NID10739.1"/>
    </source>
</evidence>
<comment type="caution">
    <text evidence="3">The sequence shown here is derived from an EMBL/GenBank/DDBJ whole genome shotgun (WGS) entry which is preliminary data.</text>
</comment>
<reference evidence="4" key="1">
    <citation type="submission" date="2019-09" db="EMBL/GenBank/DDBJ databases">
        <authorList>
            <person name="Jung D.-H."/>
        </authorList>
    </citation>
    <scope>NUCLEOTIDE SEQUENCE [LARGE SCALE GENOMIC DNA]</scope>
    <source>
        <strain evidence="4">JA-25</strain>
    </source>
</reference>
<dbReference type="Proteomes" id="UP000606008">
    <property type="component" value="Unassembled WGS sequence"/>
</dbReference>
<dbReference type="InterPro" id="IPR006016">
    <property type="entry name" value="UspA"/>
</dbReference>
<accession>A0ABX0QKT7</accession>
<dbReference type="PANTHER" id="PTHR46268">
    <property type="entry name" value="STRESS RESPONSE PROTEIN NHAX"/>
    <property type="match status" value="1"/>
</dbReference>
<dbReference type="PANTHER" id="PTHR46268:SF6">
    <property type="entry name" value="UNIVERSAL STRESS PROTEIN UP12"/>
    <property type="match status" value="1"/>
</dbReference>
<feature type="domain" description="UspA" evidence="2">
    <location>
        <begin position="2"/>
        <end position="138"/>
    </location>
</feature>
<comment type="similarity">
    <text evidence="1">Belongs to the universal stress protein A family.</text>
</comment>
<dbReference type="Gene3D" id="3.40.50.12370">
    <property type="match status" value="1"/>
</dbReference>
<dbReference type="SUPFAM" id="SSF52402">
    <property type="entry name" value="Adenine nucleotide alpha hydrolases-like"/>
    <property type="match status" value="2"/>
</dbReference>
<dbReference type="CDD" id="cd00293">
    <property type="entry name" value="USP-like"/>
    <property type="match status" value="1"/>
</dbReference>
<reference evidence="4" key="2">
    <citation type="submission" date="2023-07" db="EMBL/GenBank/DDBJ databases">
        <authorList>
            <person name="Jung D.-H."/>
        </authorList>
    </citation>
    <scope>NUCLEOTIDE SEQUENCE [LARGE SCALE GENOMIC DNA]</scope>
    <source>
        <strain evidence="4">JA-25</strain>
    </source>
</reference>
<sequence length="290" mass="31872">MNKVLLLTDFSVAARHAISFAQALFDDTATSFCVLNAFELQPELSYGGAILLAEERETAELAMHNFLRLITKPPVPAHHTYRTLTALGSPETAVESLLTQELFDLIVVGASGSGFSEFFGSVATGLIRSAKANVLVVPASAPIRPLERVVLATDFRSVNDIVSLALLKTLVARKAAQLTVLTIENPRQENSKPSEISKEYIEQAFDEVQTDLYTIHDEDVLNGINTYLDMHNVDMLVVLPHHKRFFDLLLNKSVSRSIAYNPRVPLLALYDAETPAPKLAGQTVDVIPFI</sequence>
<evidence type="ECO:0000256" key="1">
    <source>
        <dbReference type="ARBA" id="ARBA00008791"/>
    </source>
</evidence>
<gene>
    <name evidence="3" type="ORF">F7231_11210</name>
</gene>
<dbReference type="EMBL" id="WAEL01000003">
    <property type="protein sequence ID" value="NID10739.1"/>
    <property type="molecule type" value="Genomic_DNA"/>
</dbReference>
<proteinExistence type="inferred from homology"/>
<keyword evidence="4" id="KW-1185">Reference proteome</keyword>
<name>A0ABX0QKT7_9BACT</name>
<dbReference type="Pfam" id="PF00582">
    <property type="entry name" value="Usp"/>
    <property type="match status" value="1"/>
</dbReference>